<dbReference type="Proteomes" id="UP000800093">
    <property type="component" value="Unassembled WGS sequence"/>
</dbReference>
<organism evidence="2 3">
    <name type="scientific">Lojkania enalia</name>
    <dbReference type="NCBI Taxonomy" id="147567"/>
    <lineage>
        <taxon>Eukaryota</taxon>
        <taxon>Fungi</taxon>
        <taxon>Dikarya</taxon>
        <taxon>Ascomycota</taxon>
        <taxon>Pezizomycotina</taxon>
        <taxon>Dothideomycetes</taxon>
        <taxon>Pleosporomycetidae</taxon>
        <taxon>Pleosporales</taxon>
        <taxon>Pleosporales incertae sedis</taxon>
        <taxon>Lojkania</taxon>
    </lineage>
</organism>
<accession>A0A9P4TQH6</accession>
<proteinExistence type="predicted"/>
<protein>
    <submittedName>
        <fullName evidence="2">Uncharacterized protein</fullName>
    </submittedName>
</protein>
<feature type="compositionally biased region" description="Basic and acidic residues" evidence="1">
    <location>
        <begin position="65"/>
        <end position="76"/>
    </location>
</feature>
<reference evidence="3" key="1">
    <citation type="journal article" date="2020" name="Stud. Mycol.">
        <title>101 Dothideomycetes genomes: A test case for predicting lifestyles and emergence of pathogens.</title>
        <authorList>
            <person name="Haridas S."/>
            <person name="Albert R."/>
            <person name="Binder M."/>
            <person name="Bloem J."/>
            <person name="LaButti K."/>
            <person name="Salamov A."/>
            <person name="Andreopoulos B."/>
            <person name="Baker S."/>
            <person name="Barry K."/>
            <person name="Bills G."/>
            <person name="Bluhm B."/>
            <person name="Cannon C."/>
            <person name="Castanera R."/>
            <person name="Culley D."/>
            <person name="Daum C."/>
            <person name="Ezra D."/>
            <person name="Gonzalez J."/>
            <person name="Henrissat B."/>
            <person name="Kuo A."/>
            <person name="Liang C."/>
            <person name="Lipzen A."/>
            <person name="Lutzoni F."/>
            <person name="Magnuson J."/>
            <person name="Mondo S."/>
            <person name="Nolan M."/>
            <person name="Ohm R."/>
            <person name="Pangilinan J."/>
            <person name="Park H.-J."/>
            <person name="Ramirez L."/>
            <person name="Alfaro M."/>
            <person name="Sun H."/>
            <person name="Tritt A."/>
            <person name="Yoshinaga Y."/>
            <person name="Zwiers L.-H."/>
            <person name="Turgeon B."/>
            <person name="Goodwin S."/>
            <person name="Spatafora J."/>
            <person name="Crous P."/>
            <person name="Grigoriev I."/>
        </authorList>
    </citation>
    <scope>NUCLEOTIDE SEQUENCE [LARGE SCALE GENOMIC DNA]</scope>
    <source>
        <strain evidence="3">CBS 304.66</strain>
    </source>
</reference>
<keyword evidence="3" id="KW-1185">Reference proteome</keyword>
<dbReference type="AlphaFoldDB" id="A0A9P4TQH6"/>
<sequence>MTQPKAVCTTQRPLRTTQRQSRFELTCATEAAGKPFRECKQVGGTGSESETSASKAPPPCPLAETYRREFSSETRAQRAGTENISAKSEPRISNWRGRPYGQRWINFLQCRYWEWTVLYTQPEQTDTAVRTAHLELEVPRRSKHVLYNKMRRKDAARQPAL</sequence>
<evidence type="ECO:0000256" key="1">
    <source>
        <dbReference type="SAM" id="MobiDB-lite"/>
    </source>
</evidence>
<feature type="region of interest" description="Disordered" evidence="1">
    <location>
        <begin position="38"/>
        <end position="93"/>
    </location>
</feature>
<name>A0A9P4TQH6_9PLEO</name>
<comment type="caution">
    <text evidence="2">The sequence shown here is derived from an EMBL/GenBank/DDBJ whole genome shotgun (WGS) entry which is preliminary data.</text>
</comment>
<evidence type="ECO:0000313" key="2">
    <source>
        <dbReference type="EMBL" id="KAF2269440.1"/>
    </source>
</evidence>
<evidence type="ECO:0000313" key="3">
    <source>
        <dbReference type="Proteomes" id="UP000800093"/>
    </source>
</evidence>
<gene>
    <name evidence="2" type="ORF">CC78DRAFT_575002</name>
</gene>
<dbReference type="EMBL" id="ML986582">
    <property type="protein sequence ID" value="KAF2269440.1"/>
    <property type="molecule type" value="Genomic_DNA"/>
</dbReference>